<evidence type="ECO:0000259" key="1">
    <source>
        <dbReference type="Pfam" id="PF04248"/>
    </source>
</evidence>
<dbReference type="PANTHER" id="PTHR34310">
    <property type="entry name" value="DUF427 DOMAIN PROTEIN (AFU_ORTHOLOGUE AFUA_3G02220)"/>
    <property type="match status" value="1"/>
</dbReference>
<dbReference type="RefSeq" id="WP_246196386.1">
    <property type="nucleotide sequence ID" value="NZ_CP042997.1"/>
</dbReference>
<dbReference type="KEGG" id="agv:OJF2_10430"/>
<organism evidence="2 3">
    <name type="scientific">Aquisphaera giovannonii</name>
    <dbReference type="NCBI Taxonomy" id="406548"/>
    <lineage>
        <taxon>Bacteria</taxon>
        <taxon>Pseudomonadati</taxon>
        <taxon>Planctomycetota</taxon>
        <taxon>Planctomycetia</taxon>
        <taxon>Isosphaerales</taxon>
        <taxon>Isosphaeraceae</taxon>
        <taxon>Aquisphaera</taxon>
    </lineage>
</organism>
<evidence type="ECO:0000313" key="3">
    <source>
        <dbReference type="Proteomes" id="UP000324233"/>
    </source>
</evidence>
<dbReference type="PANTHER" id="PTHR34310:SF5">
    <property type="entry name" value="DUF427 DOMAIN PROTEIN (AFU_ORTHOLOGUE AFUA_3G02220)"/>
    <property type="match status" value="1"/>
</dbReference>
<keyword evidence="3" id="KW-1185">Reference proteome</keyword>
<sequence>MSNRRPLSFGSLSEVMPEVDRLLLGYEARGRWSLGQVCQHLARTIRFGVEGSSRRLPWLLRRTVGRAICGRVLATGRMPEGIPAPRGAGLVPQARADDRAEAEALRATIRYFQGIAGPLPEHPFFGPLTREEWERLHCIHSAHHLSFLRPGSEGAREGPSMAIVIRESSSGAELARGESGTGVIPYEGNLYFDPAAVQQGALRVTERTYTCPYKGTCNWVDYQAADGRTVRDVAWVYPEPKPGHEAIRGRFGFYAGARGSTRQEGA</sequence>
<dbReference type="InterPro" id="IPR034660">
    <property type="entry name" value="DinB/YfiT-like"/>
</dbReference>
<dbReference type="Proteomes" id="UP000324233">
    <property type="component" value="Chromosome"/>
</dbReference>
<accession>A0A5B9VVT5</accession>
<dbReference type="Gene3D" id="1.20.120.450">
    <property type="entry name" value="dinb family like domain"/>
    <property type="match status" value="1"/>
</dbReference>
<gene>
    <name evidence="2" type="ORF">OJF2_10430</name>
</gene>
<protein>
    <recommendedName>
        <fullName evidence="1">DUF427 domain-containing protein</fullName>
    </recommendedName>
</protein>
<dbReference type="InterPro" id="IPR007361">
    <property type="entry name" value="DUF427"/>
</dbReference>
<evidence type="ECO:0000313" key="2">
    <source>
        <dbReference type="EMBL" id="QEH32566.1"/>
    </source>
</evidence>
<dbReference type="EMBL" id="CP042997">
    <property type="protein sequence ID" value="QEH32566.1"/>
    <property type="molecule type" value="Genomic_DNA"/>
</dbReference>
<reference evidence="2 3" key="1">
    <citation type="submission" date="2019-08" db="EMBL/GenBank/DDBJ databases">
        <title>Deep-cultivation of Planctomycetes and their phenomic and genomic characterization uncovers novel biology.</title>
        <authorList>
            <person name="Wiegand S."/>
            <person name="Jogler M."/>
            <person name="Boedeker C."/>
            <person name="Pinto D."/>
            <person name="Vollmers J."/>
            <person name="Rivas-Marin E."/>
            <person name="Kohn T."/>
            <person name="Peeters S.H."/>
            <person name="Heuer A."/>
            <person name="Rast P."/>
            <person name="Oberbeckmann S."/>
            <person name="Bunk B."/>
            <person name="Jeske O."/>
            <person name="Meyerdierks A."/>
            <person name="Storesund J.E."/>
            <person name="Kallscheuer N."/>
            <person name="Luecker S."/>
            <person name="Lage O.M."/>
            <person name="Pohl T."/>
            <person name="Merkel B.J."/>
            <person name="Hornburger P."/>
            <person name="Mueller R.-W."/>
            <person name="Bruemmer F."/>
            <person name="Labrenz M."/>
            <person name="Spormann A.M."/>
            <person name="Op den Camp H."/>
            <person name="Overmann J."/>
            <person name="Amann R."/>
            <person name="Jetten M.S.M."/>
            <person name="Mascher T."/>
            <person name="Medema M.H."/>
            <person name="Devos D.P."/>
            <person name="Kaster A.-K."/>
            <person name="Ovreas L."/>
            <person name="Rohde M."/>
            <person name="Galperin M.Y."/>
            <person name="Jogler C."/>
        </authorList>
    </citation>
    <scope>NUCLEOTIDE SEQUENCE [LARGE SCALE GENOMIC DNA]</scope>
    <source>
        <strain evidence="2 3">OJF2</strain>
    </source>
</reference>
<dbReference type="Pfam" id="PF07606">
    <property type="entry name" value="DUF1569"/>
    <property type="match status" value="1"/>
</dbReference>
<proteinExistence type="predicted"/>
<dbReference type="Gene3D" id="2.170.150.40">
    <property type="entry name" value="Domain of unknown function (DUF427)"/>
    <property type="match status" value="1"/>
</dbReference>
<dbReference type="AlphaFoldDB" id="A0A5B9VVT5"/>
<dbReference type="InterPro" id="IPR038694">
    <property type="entry name" value="DUF427_sf"/>
</dbReference>
<dbReference type="Pfam" id="PF04248">
    <property type="entry name" value="NTP_transf_9"/>
    <property type="match status" value="1"/>
</dbReference>
<name>A0A5B9VVT5_9BACT</name>
<feature type="domain" description="DUF427" evidence="1">
    <location>
        <begin position="186"/>
        <end position="255"/>
    </location>
</feature>
<dbReference type="InterPro" id="IPR011463">
    <property type="entry name" value="DUF1569"/>
</dbReference>